<reference evidence="1 2" key="1">
    <citation type="submission" date="2014-02" db="EMBL/GenBank/DDBJ databases">
        <title>Single nucleus genome sequencing reveals high similarity among nuclei of an endomycorrhizal fungus.</title>
        <authorList>
            <person name="Lin K."/>
            <person name="Geurts R."/>
            <person name="Zhang Z."/>
            <person name="Limpens E."/>
            <person name="Saunders D.G."/>
            <person name="Mu D."/>
            <person name="Pang E."/>
            <person name="Cao H."/>
            <person name="Cha H."/>
            <person name="Lin T."/>
            <person name="Zhou Q."/>
            <person name="Shang Y."/>
            <person name="Li Y."/>
            <person name="Ivanov S."/>
            <person name="Sharma T."/>
            <person name="Velzen R.V."/>
            <person name="Ruijter N.D."/>
            <person name="Aanen D.K."/>
            <person name="Win J."/>
            <person name="Kamoun S."/>
            <person name="Bisseling T."/>
            <person name="Huang S."/>
        </authorList>
    </citation>
    <scope>NUCLEOTIDE SEQUENCE [LARGE SCALE GENOMIC DNA]</scope>
    <source>
        <strain evidence="2">DAOM197198w</strain>
    </source>
</reference>
<sequence length="131" mass="15783">MMRKLLLSFRNDKCESCGNDHCYVKHFQKNFISWTSGNDNIDKFIQDTQLSAHNDVRRVLEWIPYDKFHNIKRIAKGEFGKIYIANWIDGRIDKWDFENQNWKRDNHNMFVNLKSLNTPNNLTLEFINKVE</sequence>
<name>A0A015KGB6_RHIIW</name>
<dbReference type="Gene3D" id="1.10.10.1010">
    <property type="entry name" value="Intein homing endonuclease, domain IV"/>
    <property type="match status" value="1"/>
</dbReference>
<evidence type="ECO:0000313" key="1">
    <source>
        <dbReference type="EMBL" id="EXX58636.1"/>
    </source>
</evidence>
<proteinExistence type="predicted"/>
<organism evidence="1 2">
    <name type="scientific">Rhizophagus irregularis (strain DAOM 197198w)</name>
    <name type="common">Glomus intraradices</name>
    <dbReference type="NCBI Taxonomy" id="1432141"/>
    <lineage>
        <taxon>Eukaryota</taxon>
        <taxon>Fungi</taxon>
        <taxon>Fungi incertae sedis</taxon>
        <taxon>Mucoromycota</taxon>
        <taxon>Glomeromycotina</taxon>
        <taxon>Glomeromycetes</taxon>
        <taxon>Glomerales</taxon>
        <taxon>Glomeraceae</taxon>
        <taxon>Rhizophagus</taxon>
    </lineage>
</organism>
<dbReference type="EMBL" id="JEMT01026661">
    <property type="protein sequence ID" value="EXX58636.1"/>
    <property type="molecule type" value="Genomic_DNA"/>
</dbReference>
<comment type="caution">
    <text evidence="1">The sequence shown here is derived from an EMBL/GenBank/DDBJ whole genome shotgun (WGS) entry which is preliminary data.</text>
</comment>
<dbReference type="HOGENOM" id="CLU_000288_7_17_1"/>
<gene>
    <name evidence="1" type="ORF">RirG_196130</name>
</gene>
<keyword evidence="2" id="KW-1185">Reference proteome</keyword>
<evidence type="ECO:0008006" key="3">
    <source>
        <dbReference type="Google" id="ProtNLM"/>
    </source>
</evidence>
<dbReference type="OrthoDB" id="2318560at2759"/>
<protein>
    <recommendedName>
        <fullName evidence="3">Protein kinase domain-containing protein</fullName>
    </recommendedName>
</protein>
<evidence type="ECO:0000313" key="2">
    <source>
        <dbReference type="Proteomes" id="UP000022910"/>
    </source>
</evidence>
<accession>A0A015KGB6</accession>
<dbReference type="Proteomes" id="UP000022910">
    <property type="component" value="Unassembled WGS sequence"/>
</dbReference>
<dbReference type="AlphaFoldDB" id="A0A015KGB6"/>